<comment type="caution">
    <text evidence="1">The sequence shown here is derived from an EMBL/GenBank/DDBJ whole genome shotgun (WGS) entry which is preliminary data.</text>
</comment>
<dbReference type="RefSeq" id="WP_202896573.1">
    <property type="nucleotide sequence ID" value="NZ_BAABJL010000119.1"/>
</dbReference>
<dbReference type="EMBL" id="JADBEM010000001">
    <property type="protein sequence ID" value="MBE1608861.1"/>
    <property type="molecule type" value="Genomic_DNA"/>
</dbReference>
<keyword evidence="2" id="KW-1185">Reference proteome</keyword>
<dbReference type="AlphaFoldDB" id="A0A927MYH6"/>
<organism evidence="1 2">
    <name type="scientific">Actinopolymorpha pittospori</name>
    <dbReference type="NCBI Taxonomy" id="648752"/>
    <lineage>
        <taxon>Bacteria</taxon>
        <taxon>Bacillati</taxon>
        <taxon>Actinomycetota</taxon>
        <taxon>Actinomycetes</taxon>
        <taxon>Propionibacteriales</taxon>
        <taxon>Actinopolymorphaceae</taxon>
        <taxon>Actinopolymorpha</taxon>
    </lineage>
</organism>
<evidence type="ECO:0000313" key="2">
    <source>
        <dbReference type="Proteomes" id="UP000638648"/>
    </source>
</evidence>
<dbReference type="Proteomes" id="UP000638648">
    <property type="component" value="Unassembled WGS sequence"/>
</dbReference>
<gene>
    <name evidence="1" type="ORF">HEB94_005709</name>
</gene>
<evidence type="ECO:0000313" key="1">
    <source>
        <dbReference type="EMBL" id="MBE1608861.1"/>
    </source>
</evidence>
<name>A0A927MYH6_9ACTN</name>
<sequence>MASGDMNLIFIGTTSQNGGCPTMYEVEGTGEFVVQGVRLSEQARAQLRDLACDEDAVVVPRELLTRFTPKG</sequence>
<protein>
    <submittedName>
        <fullName evidence="1">Uncharacterized protein</fullName>
    </submittedName>
</protein>
<reference evidence="1" key="1">
    <citation type="submission" date="2020-10" db="EMBL/GenBank/DDBJ databases">
        <title>Sequencing the genomes of 1000 actinobacteria strains.</title>
        <authorList>
            <person name="Klenk H.-P."/>
        </authorList>
    </citation>
    <scope>NUCLEOTIDE SEQUENCE</scope>
    <source>
        <strain evidence="1">DSM 45354</strain>
    </source>
</reference>
<proteinExistence type="predicted"/>
<accession>A0A927MYH6</accession>